<dbReference type="RefSeq" id="WP_052520712.1">
    <property type="nucleotide sequence ID" value="NZ_BJOA01000095.1"/>
</dbReference>
<accession>A0A1G8XBX2</accession>
<dbReference type="AlphaFoldDB" id="A0A1G8XBX2"/>
<dbReference type="GO" id="GO:0006313">
    <property type="term" value="P:DNA transposition"/>
    <property type="evidence" value="ECO:0007669"/>
    <property type="project" value="InterPro"/>
</dbReference>
<dbReference type="Pfam" id="PF01527">
    <property type="entry name" value="HTH_Tnp_1"/>
    <property type="match status" value="1"/>
</dbReference>
<dbReference type="InterPro" id="IPR002514">
    <property type="entry name" value="Transposase_8"/>
</dbReference>
<dbReference type="SUPFAM" id="SSF46689">
    <property type="entry name" value="Homeodomain-like"/>
    <property type="match status" value="1"/>
</dbReference>
<dbReference type="GO" id="GO:0003677">
    <property type="term" value="F:DNA binding"/>
    <property type="evidence" value="ECO:0007669"/>
    <property type="project" value="InterPro"/>
</dbReference>
<dbReference type="GeneID" id="96991463"/>
<dbReference type="InterPro" id="IPR009057">
    <property type="entry name" value="Homeodomain-like_sf"/>
</dbReference>
<dbReference type="Gene3D" id="1.10.10.10">
    <property type="entry name" value="Winged helix-like DNA-binding domain superfamily/Winged helix DNA-binding domain"/>
    <property type="match status" value="1"/>
</dbReference>
<dbReference type="Proteomes" id="UP000182836">
    <property type="component" value="Unassembled WGS sequence"/>
</dbReference>
<protein>
    <submittedName>
        <fullName evidence="1">Transposase</fullName>
    </submittedName>
</protein>
<dbReference type="EMBL" id="FNED01000031">
    <property type="protein sequence ID" value="SDJ87836.1"/>
    <property type="molecule type" value="Genomic_DNA"/>
</dbReference>
<dbReference type="InterPro" id="IPR036388">
    <property type="entry name" value="WH-like_DNA-bd_sf"/>
</dbReference>
<dbReference type="OrthoDB" id="2679908at2"/>
<evidence type="ECO:0000313" key="1">
    <source>
        <dbReference type="EMBL" id="SDJ87836.1"/>
    </source>
</evidence>
<gene>
    <name evidence="1" type="ORF">SAMN04487909_13120</name>
</gene>
<sequence>MKRKKYSFEFKCEVVKQALEEQSLGSVARRHQLSSLTIYRWISEYKQGKYNVVVNSKQSTL</sequence>
<name>A0A1G8XBX2_ANEMI</name>
<dbReference type="GO" id="GO:0004803">
    <property type="term" value="F:transposase activity"/>
    <property type="evidence" value="ECO:0007669"/>
    <property type="project" value="InterPro"/>
</dbReference>
<proteinExistence type="predicted"/>
<organism evidence="1 2">
    <name type="scientific">Aneurinibacillus migulanus</name>
    <name type="common">Bacillus migulanus</name>
    <dbReference type="NCBI Taxonomy" id="47500"/>
    <lineage>
        <taxon>Bacteria</taxon>
        <taxon>Bacillati</taxon>
        <taxon>Bacillota</taxon>
        <taxon>Bacilli</taxon>
        <taxon>Bacillales</taxon>
        <taxon>Paenibacillaceae</taxon>
        <taxon>Aneurinibacillus group</taxon>
        <taxon>Aneurinibacillus</taxon>
    </lineage>
</organism>
<evidence type="ECO:0000313" key="2">
    <source>
        <dbReference type="Proteomes" id="UP000182836"/>
    </source>
</evidence>
<reference evidence="1 2" key="1">
    <citation type="submission" date="2016-10" db="EMBL/GenBank/DDBJ databases">
        <authorList>
            <person name="de Groot N.N."/>
        </authorList>
    </citation>
    <scope>NUCLEOTIDE SEQUENCE [LARGE SCALE GENOMIC DNA]</scope>
    <source>
        <strain evidence="1 2">DSM 2895</strain>
    </source>
</reference>